<accession>A0ABQ8WCD7</accession>
<keyword evidence="2" id="KW-1185">Reference proteome</keyword>
<organism evidence="1 2">
    <name type="scientific">Penicillium chrysogenum</name>
    <name type="common">Penicillium notatum</name>
    <dbReference type="NCBI Taxonomy" id="5076"/>
    <lineage>
        <taxon>Eukaryota</taxon>
        <taxon>Fungi</taxon>
        <taxon>Dikarya</taxon>
        <taxon>Ascomycota</taxon>
        <taxon>Pezizomycotina</taxon>
        <taxon>Eurotiomycetes</taxon>
        <taxon>Eurotiomycetidae</taxon>
        <taxon>Eurotiales</taxon>
        <taxon>Aspergillaceae</taxon>
        <taxon>Penicillium</taxon>
        <taxon>Penicillium chrysogenum species complex</taxon>
    </lineage>
</organism>
<reference evidence="1 2" key="1">
    <citation type="journal article" date="2023" name="IMA Fungus">
        <title>Comparative genomic study of the Penicillium genus elucidates a diverse pangenome and 15 lateral gene transfer events.</title>
        <authorList>
            <person name="Petersen C."/>
            <person name="Sorensen T."/>
            <person name="Nielsen M.R."/>
            <person name="Sondergaard T.E."/>
            <person name="Sorensen J.L."/>
            <person name="Fitzpatrick D.A."/>
            <person name="Frisvad J.C."/>
            <person name="Nielsen K.L."/>
        </authorList>
    </citation>
    <scope>NUCLEOTIDE SEQUENCE [LARGE SCALE GENOMIC DNA]</scope>
    <source>
        <strain evidence="1 2">IBT 3361</strain>
    </source>
</reference>
<dbReference type="EMBL" id="JAPVEB010000005">
    <property type="protein sequence ID" value="KAJ5264214.1"/>
    <property type="molecule type" value="Genomic_DNA"/>
</dbReference>
<evidence type="ECO:0000313" key="1">
    <source>
        <dbReference type="EMBL" id="KAJ5264214.1"/>
    </source>
</evidence>
<sequence length="59" mass="6407">MNPIISPHAKDPVSGEMRTVITVHVCGPAGHRCENPGEAMCAPLPPARLVRQVHTNREK</sequence>
<proteinExistence type="predicted"/>
<gene>
    <name evidence="1" type="ORF">N7505_008135</name>
</gene>
<evidence type="ECO:0000313" key="2">
    <source>
        <dbReference type="Proteomes" id="UP001220256"/>
    </source>
</evidence>
<dbReference type="Proteomes" id="UP001220256">
    <property type="component" value="Unassembled WGS sequence"/>
</dbReference>
<name>A0ABQ8WCD7_PENCH</name>
<protein>
    <submittedName>
        <fullName evidence="1">Uncharacterized protein</fullName>
    </submittedName>
</protein>
<comment type="caution">
    <text evidence="1">The sequence shown here is derived from an EMBL/GenBank/DDBJ whole genome shotgun (WGS) entry which is preliminary data.</text>
</comment>